<organism evidence="3">
    <name type="scientific">freshwater sediment metagenome</name>
    <dbReference type="NCBI Taxonomy" id="556182"/>
    <lineage>
        <taxon>unclassified sequences</taxon>
        <taxon>metagenomes</taxon>
        <taxon>ecological metagenomes</taxon>
    </lineage>
</organism>
<keyword evidence="2" id="KW-1133">Transmembrane helix</keyword>
<accession>A0AA48M5V9</accession>
<feature type="region of interest" description="Disordered" evidence="1">
    <location>
        <begin position="1"/>
        <end position="30"/>
    </location>
</feature>
<protein>
    <submittedName>
        <fullName evidence="3">Uncharacterized protein</fullName>
    </submittedName>
</protein>
<keyword evidence="2" id="KW-0472">Membrane</keyword>
<feature type="compositionally biased region" description="Basic residues" evidence="1">
    <location>
        <begin position="157"/>
        <end position="167"/>
    </location>
</feature>
<evidence type="ECO:0000313" key="3">
    <source>
        <dbReference type="EMBL" id="CAJ0886062.1"/>
    </source>
</evidence>
<gene>
    <name evidence="3" type="ORF">AMST5_03673</name>
</gene>
<dbReference type="EMBL" id="OY288114">
    <property type="protein sequence ID" value="CAJ0886062.1"/>
    <property type="molecule type" value="Genomic_DNA"/>
</dbReference>
<name>A0AA48M5V9_9ZZZZ</name>
<feature type="region of interest" description="Disordered" evidence="1">
    <location>
        <begin position="97"/>
        <end position="167"/>
    </location>
</feature>
<sequence>MIIGSKGEPARIPEGFNMTNSAGPEGQPPAAWVWSHYRGVAPAEPARPAEPAEPEQTPAAAAPAAALPLKHSGLIGLGLAAAVIVIAGLTWLFTTRTASSPTDGETPPAATGTESAPQKSEAAPPAAEPAAAAAPAPATADAPAEEAKPPAPAPAPAKKHKKHKHEG</sequence>
<feature type="transmembrane region" description="Helical" evidence="2">
    <location>
        <begin position="74"/>
        <end position="93"/>
    </location>
</feature>
<feature type="compositionally biased region" description="Low complexity" evidence="1">
    <location>
        <begin position="116"/>
        <end position="142"/>
    </location>
</feature>
<keyword evidence="2" id="KW-0812">Transmembrane</keyword>
<evidence type="ECO:0000256" key="1">
    <source>
        <dbReference type="SAM" id="MobiDB-lite"/>
    </source>
</evidence>
<evidence type="ECO:0000256" key="2">
    <source>
        <dbReference type="SAM" id="Phobius"/>
    </source>
</evidence>
<proteinExistence type="predicted"/>
<reference evidence="3" key="1">
    <citation type="submission" date="2023-07" db="EMBL/GenBank/DDBJ databases">
        <authorList>
            <person name="Pelsma A.J. K."/>
        </authorList>
    </citation>
    <scope>NUCLEOTIDE SEQUENCE</scope>
</reference>
<dbReference type="AlphaFoldDB" id="A0AA48M5V9"/>